<gene>
    <name evidence="3" type="ORF">C448_06910</name>
</gene>
<dbReference type="GO" id="GO:0016787">
    <property type="term" value="F:hydrolase activity"/>
    <property type="evidence" value="ECO:0007669"/>
    <property type="project" value="UniProtKB-KW"/>
</dbReference>
<evidence type="ECO:0000259" key="2">
    <source>
        <dbReference type="Pfam" id="PF20434"/>
    </source>
</evidence>
<sequence>MLYREFETQAELDAQYNVSQAVDDASAYAEFYTEKSREVRAELDHHRDVSFGPTVAERLDVFPADRENAPILLFIHGGYWHSRTSDEFDFVARGPVSAGVTTVVLNYALCPAVSIDEIVRQARAAVVWLADHADEFDSDGDRIHVAGHSAGGHLAAMLLTTDWAGEYDRSPDIIESACTISGLFDLAPFPYTWLQPKLQLTWDEVRRNSSIRHIPSKAPPLLVSYGADEPAELRRQSEDFLTAWQQAGLDGTGLEQPATNHYTAIEGFLDADSRLCSAILERISGEANFNTE</sequence>
<dbReference type="Proteomes" id="UP000011568">
    <property type="component" value="Unassembled WGS sequence"/>
</dbReference>
<dbReference type="RefSeq" id="WP_004053123.1">
    <property type="nucleotide sequence ID" value="NZ_AOMC01000094.1"/>
</dbReference>
<comment type="caution">
    <text evidence="3">The sequence shown here is derived from an EMBL/GenBank/DDBJ whole genome shotgun (WGS) entry which is preliminary data.</text>
</comment>
<dbReference type="EMBL" id="AOMC01000094">
    <property type="protein sequence ID" value="EMA45705.1"/>
    <property type="molecule type" value="Genomic_DNA"/>
</dbReference>
<dbReference type="PANTHER" id="PTHR48081">
    <property type="entry name" value="AB HYDROLASE SUPERFAMILY PROTEIN C4A8.06C"/>
    <property type="match status" value="1"/>
</dbReference>
<dbReference type="SUPFAM" id="SSF53474">
    <property type="entry name" value="alpha/beta-Hydrolases"/>
    <property type="match status" value="1"/>
</dbReference>
<protein>
    <submittedName>
        <fullName evidence="3">Esterase</fullName>
    </submittedName>
</protein>
<dbReference type="InterPro" id="IPR050300">
    <property type="entry name" value="GDXG_lipolytic_enzyme"/>
</dbReference>
<keyword evidence="1" id="KW-0378">Hydrolase</keyword>
<dbReference type="InterPro" id="IPR049492">
    <property type="entry name" value="BD-FAE-like_dom"/>
</dbReference>
<dbReference type="PANTHER" id="PTHR48081:SF33">
    <property type="entry name" value="KYNURENINE FORMAMIDASE"/>
    <property type="match status" value="1"/>
</dbReference>
<dbReference type="Pfam" id="PF20434">
    <property type="entry name" value="BD-FAE"/>
    <property type="match status" value="1"/>
</dbReference>
<dbReference type="STRING" id="931277.C448_06910"/>
<evidence type="ECO:0000256" key="1">
    <source>
        <dbReference type="ARBA" id="ARBA00022801"/>
    </source>
</evidence>
<dbReference type="AlphaFoldDB" id="M0MMN0"/>
<evidence type="ECO:0000313" key="4">
    <source>
        <dbReference type="Proteomes" id="UP000011568"/>
    </source>
</evidence>
<proteinExistence type="predicted"/>
<keyword evidence="4" id="KW-1185">Reference proteome</keyword>
<feature type="domain" description="BD-FAE-like" evidence="2">
    <location>
        <begin position="65"/>
        <end position="240"/>
    </location>
</feature>
<dbReference type="PATRIC" id="fig|931277.6.peg.1342"/>
<dbReference type="Gene3D" id="3.40.50.1820">
    <property type="entry name" value="alpha/beta hydrolase"/>
    <property type="match status" value="1"/>
</dbReference>
<dbReference type="InterPro" id="IPR029058">
    <property type="entry name" value="AB_hydrolase_fold"/>
</dbReference>
<accession>M0MMN0</accession>
<evidence type="ECO:0000313" key="3">
    <source>
        <dbReference type="EMBL" id="EMA45705.1"/>
    </source>
</evidence>
<name>M0MMN0_HALMO</name>
<dbReference type="eggNOG" id="arCOG01646">
    <property type="taxonomic scope" value="Archaea"/>
</dbReference>
<dbReference type="OrthoDB" id="33195at2157"/>
<reference evidence="3 4" key="1">
    <citation type="journal article" date="2014" name="PLoS Genet.">
        <title>Phylogenetically driven sequencing of extremely halophilic archaea reveals strategies for static and dynamic osmo-response.</title>
        <authorList>
            <person name="Becker E.A."/>
            <person name="Seitzer P.M."/>
            <person name="Tritt A."/>
            <person name="Larsen D."/>
            <person name="Krusor M."/>
            <person name="Yao A.I."/>
            <person name="Wu D."/>
            <person name="Madern D."/>
            <person name="Eisen J.A."/>
            <person name="Darling A.E."/>
            <person name="Facciotti M.T."/>
        </authorList>
    </citation>
    <scope>NUCLEOTIDE SEQUENCE [LARGE SCALE GENOMIC DNA]</scope>
    <source>
        <strain evidence="3 4">DSM 1307</strain>
    </source>
</reference>
<organism evidence="3 4">
    <name type="scientific">Halococcus morrhuae DSM 1307</name>
    <dbReference type="NCBI Taxonomy" id="931277"/>
    <lineage>
        <taxon>Archaea</taxon>
        <taxon>Methanobacteriati</taxon>
        <taxon>Methanobacteriota</taxon>
        <taxon>Stenosarchaea group</taxon>
        <taxon>Halobacteria</taxon>
        <taxon>Halobacteriales</taxon>
        <taxon>Halococcaceae</taxon>
        <taxon>Halococcus</taxon>
    </lineage>
</organism>